<evidence type="ECO:0000313" key="1">
    <source>
        <dbReference type="EMBL" id="MBJ6725210.1"/>
    </source>
</evidence>
<dbReference type="RefSeq" id="WP_199384103.1">
    <property type="nucleotide sequence ID" value="NZ_JAEMHM010000008.1"/>
</dbReference>
<dbReference type="AlphaFoldDB" id="A0A8J7JLS3"/>
<proteinExistence type="predicted"/>
<dbReference type="EMBL" id="JAEMHM010000008">
    <property type="protein sequence ID" value="MBJ6725210.1"/>
    <property type="molecule type" value="Genomic_DNA"/>
</dbReference>
<name>A0A8J7JLS3_9BACT</name>
<comment type="caution">
    <text evidence="1">The sequence shown here is derived from an EMBL/GenBank/DDBJ whole genome shotgun (WGS) entry which is preliminary data.</text>
</comment>
<evidence type="ECO:0000313" key="2">
    <source>
        <dbReference type="Proteomes" id="UP000636888"/>
    </source>
</evidence>
<dbReference type="Proteomes" id="UP000636888">
    <property type="component" value="Unassembled WGS sequence"/>
</dbReference>
<reference evidence="1" key="1">
    <citation type="submission" date="2020-12" db="EMBL/GenBank/DDBJ databases">
        <title>Geomonas sp. Red875, isolated from river sediment.</title>
        <authorList>
            <person name="Xu Z."/>
            <person name="Zhang Z."/>
            <person name="Masuda Y."/>
            <person name="Itoh H."/>
            <person name="Senoo K."/>
        </authorList>
    </citation>
    <scope>NUCLEOTIDE SEQUENCE</scope>
    <source>
        <strain evidence="1">Red875</strain>
    </source>
</reference>
<keyword evidence="2" id="KW-1185">Reference proteome</keyword>
<organism evidence="1 2">
    <name type="scientific">Geomesophilobacter sediminis</name>
    <dbReference type="NCBI Taxonomy" id="2798584"/>
    <lineage>
        <taxon>Bacteria</taxon>
        <taxon>Pseudomonadati</taxon>
        <taxon>Thermodesulfobacteriota</taxon>
        <taxon>Desulfuromonadia</taxon>
        <taxon>Geobacterales</taxon>
        <taxon>Geobacteraceae</taxon>
        <taxon>Geomesophilobacter</taxon>
    </lineage>
</organism>
<protein>
    <submittedName>
        <fullName evidence="1">Uncharacterized protein</fullName>
    </submittedName>
</protein>
<gene>
    <name evidence="1" type="ORF">JFN93_10860</name>
</gene>
<sequence length="58" mass="6346">MKREGNSHQSLNDKICMIENDRLLNKLSDEATACCAKCGARAHDPSSLCSPVRLNGSR</sequence>
<accession>A0A8J7JLS3</accession>